<dbReference type="AlphaFoldDB" id="A0A1H9NI31"/>
<dbReference type="InterPro" id="IPR051448">
    <property type="entry name" value="CdaR-like_regulators"/>
</dbReference>
<gene>
    <name evidence="1" type="ORF">SAMN05216188_110215</name>
</gene>
<evidence type="ECO:0000313" key="2">
    <source>
        <dbReference type="Proteomes" id="UP000199352"/>
    </source>
</evidence>
<dbReference type="PANTHER" id="PTHR33744">
    <property type="entry name" value="CARBOHYDRATE DIACID REGULATOR"/>
    <property type="match status" value="1"/>
</dbReference>
<dbReference type="EMBL" id="FOFR01000010">
    <property type="protein sequence ID" value="SER35325.1"/>
    <property type="molecule type" value="Genomic_DNA"/>
</dbReference>
<evidence type="ECO:0008006" key="3">
    <source>
        <dbReference type="Google" id="ProtNLM"/>
    </source>
</evidence>
<reference evidence="2" key="1">
    <citation type="submission" date="2016-10" db="EMBL/GenBank/DDBJ databases">
        <authorList>
            <person name="Varghese N."/>
            <person name="Submissions S."/>
        </authorList>
    </citation>
    <scope>NUCLEOTIDE SEQUENCE [LARGE SCALE GENOMIC DNA]</scope>
    <source>
        <strain evidence="2">CGMCC 4.3525</strain>
    </source>
</reference>
<keyword evidence="2" id="KW-1185">Reference proteome</keyword>
<evidence type="ECO:0000313" key="1">
    <source>
        <dbReference type="EMBL" id="SER35325.1"/>
    </source>
</evidence>
<dbReference type="Proteomes" id="UP000199352">
    <property type="component" value="Unassembled WGS sequence"/>
</dbReference>
<proteinExistence type="predicted"/>
<accession>A0A1H9NI31</accession>
<organism evidence="1 2">
    <name type="scientific">Lentzea xinjiangensis</name>
    <dbReference type="NCBI Taxonomy" id="402600"/>
    <lineage>
        <taxon>Bacteria</taxon>
        <taxon>Bacillati</taxon>
        <taxon>Actinomycetota</taxon>
        <taxon>Actinomycetes</taxon>
        <taxon>Pseudonocardiales</taxon>
        <taxon>Pseudonocardiaceae</taxon>
        <taxon>Lentzea</taxon>
    </lineage>
</organism>
<dbReference type="PANTHER" id="PTHR33744:SF1">
    <property type="entry name" value="DNA-BINDING TRANSCRIPTIONAL ACTIVATOR ADER"/>
    <property type="match status" value="1"/>
</dbReference>
<name>A0A1H9NI31_9PSEU</name>
<protein>
    <recommendedName>
        <fullName evidence="3">CdaR GGDEF-like domain-containing protein</fullName>
    </recommendedName>
</protein>
<dbReference type="STRING" id="402600.SAMN05216188_110215"/>
<sequence>MAPVAVDPVLAASAKRTIRSNLVQWAASNVRDPGAWVAANLADELVDVARDLVRRGLNESSLDAYRVGQSIALQRWTGIAFSLTSDPGELRELLDFSYRSIATFVDDTVGAISAQMQRERAHLTSGTHAERREVVALLLDGSPIPQRRAEARLGYRLAGDHTAAIVWSDDRSSDLAELDRAAEALTGDSGNPVR</sequence>